<evidence type="ECO:0000256" key="1">
    <source>
        <dbReference type="ARBA" id="ARBA00022729"/>
    </source>
</evidence>
<dbReference type="InterPro" id="IPR032812">
    <property type="entry name" value="SbsA_Ig"/>
</dbReference>
<comment type="caution">
    <text evidence="4">The sequence shown here is derived from an EMBL/GenBank/DDBJ whole genome shotgun (WGS) entry which is preliminary data.</text>
</comment>
<protein>
    <recommendedName>
        <fullName evidence="3">SbsA Ig-like domain-containing protein</fullName>
    </recommendedName>
</protein>
<dbReference type="RefSeq" id="WP_146409009.1">
    <property type="nucleotide sequence ID" value="NZ_SJPU01000003.1"/>
</dbReference>
<gene>
    <name evidence="4" type="ORF">Poly21_44880</name>
</gene>
<evidence type="ECO:0000259" key="3">
    <source>
        <dbReference type="Pfam" id="PF13205"/>
    </source>
</evidence>
<feature type="domain" description="SbsA Ig-like" evidence="3">
    <location>
        <begin position="31"/>
        <end position="132"/>
    </location>
</feature>
<keyword evidence="1 2" id="KW-0732">Signal</keyword>
<name>A0A5C6BEN7_9BACT</name>
<evidence type="ECO:0000256" key="2">
    <source>
        <dbReference type="SAM" id="SignalP"/>
    </source>
</evidence>
<dbReference type="Pfam" id="PF13205">
    <property type="entry name" value="Big_5"/>
    <property type="match status" value="1"/>
</dbReference>
<dbReference type="AlphaFoldDB" id="A0A5C6BEN7"/>
<evidence type="ECO:0000313" key="4">
    <source>
        <dbReference type="EMBL" id="TWU10583.1"/>
    </source>
</evidence>
<keyword evidence="5" id="KW-1185">Reference proteome</keyword>
<dbReference type="OrthoDB" id="291597at2"/>
<evidence type="ECO:0000313" key="5">
    <source>
        <dbReference type="Proteomes" id="UP000319908"/>
    </source>
</evidence>
<accession>A0A5C6BEN7</accession>
<organism evidence="4 5">
    <name type="scientific">Allorhodopirellula heiligendammensis</name>
    <dbReference type="NCBI Taxonomy" id="2714739"/>
    <lineage>
        <taxon>Bacteria</taxon>
        <taxon>Pseudomonadati</taxon>
        <taxon>Planctomycetota</taxon>
        <taxon>Planctomycetia</taxon>
        <taxon>Pirellulales</taxon>
        <taxon>Pirellulaceae</taxon>
        <taxon>Allorhodopirellula</taxon>
    </lineage>
</organism>
<reference evidence="4 5" key="1">
    <citation type="journal article" date="2020" name="Antonie Van Leeuwenhoek">
        <title>Rhodopirellula heiligendammensis sp. nov., Rhodopirellula pilleata sp. nov., and Rhodopirellula solitaria sp. nov. isolated from natural or artificial marine surfaces in Northern Germany and California, USA, and emended description of the genus Rhodopirellula.</title>
        <authorList>
            <person name="Kallscheuer N."/>
            <person name="Wiegand S."/>
            <person name="Jogler M."/>
            <person name="Boedeker C."/>
            <person name="Peeters S.H."/>
            <person name="Rast P."/>
            <person name="Heuer A."/>
            <person name="Jetten M.S.M."/>
            <person name="Rohde M."/>
            <person name="Jogler C."/>
        </authorList>
    </citation>
    <scope>NUCLEOTIDE SEQUENCE [LARGE SCALE GENOMIC DNA]</scope>
    <source>
        <strain evidence="4 5">Poly21</strain>
    </source>
</reference>
<feature type="signal peptide" evidence="2">
    <location>
        <begin position="1"/>
        <end position="21"/>
    </location>
</feature>
<dbReference type="Proteomes" id="UP000319908">
    <property type="component" value="Unassembled WGS sequence"/>
</dbReference>
<feature type="chain" id="PRO_5022867990" description="SbsA Ig-like domain-containing protein" evidence="2">
    <location>
        <begin position="22"/>
        <end position="134"/>
    </location>
</feature>
<sequence>MRLVLLTALWACCIASSNVIADDSLTLEAAPAVVIQTIPVAGDGAVSPDVKEIRVVFSKDMKDGSWSWSTVTKDSFPALAGKPRYTDKRTCVLPVKLQPETTYGIWLNSSKFGEFRDAEGTSAIPYLLVFRTTK</sequence>
<proteinExistence type="predicted"/>
<dbReference type="EMBL" id="SJPU01000003">
    <property type="protein sequence ID" value="TWU10583.1"/>
    <property type="molecule type" value="Genomic_DNA"/>
</dbReference>